<comment type="subcellular location">
    <subcellularLocation>
        <location evidence="1">Cell inner membrane</location>
    </subcellularLocation>
</comment>
<proteinExistence type="predicted"/>
<dbReference type="PANTHER" id="PTHR30606">
    <property type="entry name" value="LIPID A BIOSYNTHESIS LAUROYL ACYLTRANSFERASE"/>
    <property type="match status" value="1"/>
</dbReference>
<evidence type="ECO:0000256" key="6">
    <source>
        <dbReference type="ARBA" id="ARBA00023315"/>
    </source>
</evidence>
<dbReference type="RefSeq" id="WP_251781239.1">
    <property type="nucleotide sequence ID" value="NZ_JAMKFE010000022.1"/>
</dbReference>
<evidence type="ECO:0000256" key="1">
    <source>
        <dbReference type="ARBA" id="ARBA00004533"/>
    </source>
</evidence>
<organism evidence="7 8">
    <name type="scientific">Caldimonas mangrovi</name>
    <dbReference type="NCBI Taxonomy" id="2944811"/>
    <lineage>
        <taxon>Bacteria</taxon>
        <taxon>Pseudomonadati</taxon>
        <taxon>Pseudomonadota</taxon>
        <taxon>Betaproteobacteria</taxon>
        <taxon>Burkholderiales</taxon>
        <taxon>Sphaerotilaceae</taxon>
        <taxon>Caldimonas</taxon>
    </lineage>
</organism>
<dbReference type="GO" id="GO:0016746">
    <property type="term" value="F:acyltransferase activity"/>
    <property type="evidence" value="ECO:0007669"/>
    <property type="project" value="UniProtKB-KW"/>
</dbReference>
<evidence type="ECO:0000256" key="2">
    <source>
        <dbReference type="ARBA" id="ARBA00022475"/>
    </source>
</evidence>
<evidence type="ECO:0000256" key="4">
    <source>
        <dbReference type="ARBA" id="ARBA00022679"/>
    </source>
</evidence>
<dbReference type="InterPro" id="IPR004960">
    <property type="entry name" value="LipA_acyltrans"/>
</dbReference>
<dbReference type="Proteomes" id="UP001165541">
    <property type="component" value="Unassembled WGS sequence"/>
</dbReference>
<gene>
    <name evidence="7" type="ORF">M8A51_24440</name>
</gene>
<protein>
    <submittedName>
        <fullName evidence="7">Acyltransferase</fullName>
    </submittedName>
</protein>
<keyword evidence="8" id="KW-1185">Reference proteome</keyword>
<keyword evidence="5" id="KW-0472">Membrane</keyword>
<dbReference type="CDD" id="cd07984">
    <property type="entry name" value="LPLAT_LABLAT-like"/>
    <property type="match status" value="1"/>
</dbReference>
<comment type="caution">
    <text evidence="7">The sequence shown here is derived from an EMBL/GenBank/DDBJ whole genome shotgun (WGS) entry which is preliminary data.</text>
</comment>
<dbReference type="PANTHER" id="PTHR30606:SF9">
    <property type="entry name" value="LIPID A BIOSYNTHESIS LAUROYLTRANSFERASE"/>
    <property type="match status" value="1"/>
</dbReference>
<keyword evidence="3" id="KW-0997">Cell inner membrane</keyword>
<evidence type="ECO:0000256" key="5">
    <source>
        <dbReference type="ARBA" id="ARBA00023136"/>
    </source>
</evidence>
<keyword evidence="4" id="KW-0808">Transferase</keyword>
<sequence>MLGHDPTWRDTLRHFCSFAETLLDKLLAASGRYDVDRLRIEGRELMSRAIAEGRGGVIVTAHMGCLELCQIMAERVGKARLTVLVHTAHAERFNAILTRLNPEGGVRLLQVTEVSIATATLLAERVAQGEFVAIAGDRVPVSHSKTTTASFLGHSAPFPVGAYVIAALLRCPLFFMGCVRERQGHLVRFELLDEQVTLPRKQRDAACAALAGRFASRVEAMLAQAPLDWFNFFPFWDQAAGAPLPAQAHHD</sequence>
<keyword evidence="6 7" id="KW-0012">Acyltransferase</keyword>
<keyword evidence="2" id="KW-1003">Cell membrane</keyword>
<evidence type="ECO:0000313" key="8">
    <source>
        <dbReference type="Proteomes" id="UP001165541"/>
    </source>
</evidence>
<accession>A0ABT0YVS2</accession>
<name>A0ABT0YVS2_9BURK</name>
<dbReference type="Pfam" id="PF03279">
    <property type="entry name" value="Lip_A_acyltrans"/>
    <property type="match status" value="1"/>
</dbReference>
<evidence type="ECO:0000313" key="7">
    <source>
        <dbReference type="EMBL" id="MCM5682693.1"/>
    </source>
</evidence>
<reference evidence="7" key="1">
    <citation type="submission" date="2022-05" db="EMBL/GenBank/DDBJ databases">
        <title>Schlegelella sp. nov., isolated from mangrove soil.</title>
        <authorList>
            <person name="Liu Y."/>
            <person name="Ge X."/>
            <person name="Liu W."/>
        </authorList>
    </citation>
    <scope>NUCLEOTIDE SEQUENCE</scope>
    <source>
        <strain evidence="7">S2-27</strain>
    </source>
</reference>
<dbReference type="EMBL" id="JAMKFE010000022">
    <property type="protein sequence ID" value="MCM5682693.1"/>
    <property type="molecule type" value="Genomic_DNA"/>
</dbReference>
<evidence type="ECO:0000256" key="3">
    <source>
        <dbReference type="ARBA" id="ARBA00022519"/>
    </source>
</evidence>